<sequence length="102" mass="11780">MLFCGFPPTSSRHLREQTSLMLSQHAQRGFVYALWLQPRSSAIKAASERFVALCTFFRPLASPMMLNYFQSAEHLFKQHSKNYNFFYIFLAASVSLSLSCWS</sequence>
<organism evidence="1 2">
    <name type="scientific">Ceratitis capitata</name>
    <name type="common">Mediterranean fruit fly</name>
    <name type="synonym">Tephritis capitata</name>
    <dbReference type="NCBI Taxonomy" id="7213"/>
    <lineage>
        <taxon>Eukaryota</taxon>
        <taxon>Metazoa</taxon>
        <taxon>Ecdysozoa</taxon>
        <taxon>Arthropoda</taxon>
        <taxon>Hexapoda</taxon>
        <taxon>Insecta</taxon>
        <taxon>Pterygota</taxon>
        <taxon>Neoptera</taxon>
        <taxon>Endopterygota</taxon>
        <taxon>Diptera</taxon>
        <taxon>Brachycera</taxon>
        <taxon>Muscomorpha</taxon>
        <taxon>Tephritoidea</taxon>
        <taxon>Tephritidae</taxon>
        <taxon>Ceratitis</taxon>
        <taxon>Ceratitis</taxon>
    </lineage>
</organism>
<dbReference type="Proteomes" id="UP000606786">
    <property type="component" value="Unassembled WGS sequence"/>
</dbReference>
<gene>
    <name evidence="1" type="ORF">CCAP1982_LOCUS20014</name>
</gene>
<proteinExistence type="predicted"/>
<evidence type="ECO:0000313" key="2">
    <source>
        <dbReference type="Proteomes" id="UP000606786"/>
    </source>
</evidence>
<name>A0A811VCF0_CERCA</name>
<keyword evidence="2" id="KW-1185">Reference proteome</keyword>
<comment type="caution">
    <text evidence="1">The sequence shown here is derived from an EMBL/GenBank/DDBJ whole genome shotgun (WGS) entry which is preliminary data.</text>
</comment>
<evidence type="ECO:0000313" key="1">
    <source>
        <dbReference type="EMBL" id="CAD7011903.1"/>
    </source>
</evidence>
<protein>
    <submittedName>
        <fullName evidence="1">(Mediterranean fruit fly) hypothetical protein</fullName>
    </submittedName>
</protein>
<dbReference type="AlphaFoldDB" id="A0A811VCF0"/>
<reference evidence="1" key="1">
    <citation type="submission" date="2020-11" db="EMBL/GenBank/DDBJ databases">
        <authorList>
            <person name="Whitehead M."/>
        </authorList>
    </citation>
    <scope>NUCLEOTIDE SEQUENCE</scope>
    <source>
        <strain evidence="1">EGII</strain>
    </source>
</reference>
<accession>A0A811VCF0</accession>
<dbReference type="EMBL" id="CAJHJT010000056">
    <property type="protein sequence ID" value="CAD7011903.1"/>
    <property type="molecule type" value="Genomic_DNA"/>
</dbReference>